<gene>
    <name evidence="2" type="ORF">K466DRAFT_316905</name>
</gene>
<accession>A0A5C3PQR6</accession>
<feature type="region of interest" description="Disordered" evidence="1">
    <location>
        <begin position="1"/>
        <end position="31"/>
    </location>
</feature>
<feature type="region of interest" description="Disordered" evidence="1">
    <location>
        <begin position="138"/>
        <end position="181"/>
    </location>
</feature>
<organism evidence="2 3">
    <name type="scientific">Polyporus arcularius HHB13444</name>
    <dbReference type="NCBI Taxonomy" id="1314778"/>
    <lineage>
        <taxon>Eukaryota</taxon>
        <taxon>Fungi</taxon>
        <taxon>Dikarya</taxon>
        <taxon>Basidiomycota</taxon>
        <taxon>Agaricomycotina</taxon>
        <taxon>Agaricomycetes</taxon>
        <taxon>Polyporales</taxon>
        <taxon>Polyporaceae</taxon>
        <taxon>Polyporus</taxon>
    </lineage>
</organism>
<sequence>MAPRSGRRNMGWRKPPPRLSPECSSASSYPSRGLRRLSLTININKEMPPLPTDWRETMEHALKKERRHAVYVAPPPVPPKDDASDAASRRESLAVTLVEELEQVEDTLPVPASHFDSQEQIECVERAENRIQVPAIAKRASQKSLPQIYRPPTPPLPAQHPRLRSVGGHHSRSSSESHTHTLYGGLMSSEQRDATPCPSVLTSSGWPSRFAPDASMTLHSQASRSHILSLSENDPHKRHAHRSPSAGRRSGASTSTGNRSSAGQSQFACHMCRGVWYALKSLGLHLRAKMTHSPKY</sequence>
<feature type="compositionally biased region" description="Polar residues" evidence="1">
    <location>
        <begin position="217"/>
        <end position="232"/>
    </location>
</feature>
<evidence type="ECO:0000313" key="2">
    <source>
        <dbReference type="EMBL" id="TFK91497.1"/>
    </source>
</evidence>
<protein>
    <submittedName>
        <fullName evidence="2">Uncharacterized protein</fullName>
    </submittedName>
</protein>
<feature type="compositionally biased region" description="Low complexity" evidence="1">
    <location>
        <begin position="243"/>
        <end position="262"/>
    </location>
</feature>
<feature type="compositionally biased region" description="Basic residues" evidence="1">
    <location>
        <begin position="1"/>
        <end position="11"/>
    </location>
</feature>
<evidence type="ECO:0000256" key="1">
    <source>
        <dbReference type="SAM" id="MobiDB-lite"/>
    </source>
</evidence>
<feature type="compositionally biased region" description="Pro residues" evidence="1">
    <location>
        <begin position="149"/>
        <end position="158"/>
    </location>
</feature>
<evidence type="ECO:0000313" key="3">
    <source>
        <dbReference type="Proteomes" id="UP000308197"/>
    </source>
</evidence>
<name>A0A5C3PQR6_9APHY</name>
<dbReference type="EMBL" id="ML211019">
    <property type="protein sequence ID" value="TFK91497.1"/>
    <property type="molecule type" value="Genomic_DNA"/>
</dbReference>
<dbReference type="AlphaFoldDB" id="A0A5C3PQR6"/>
<feature type="compositionally biased region" description="Basic residues" evidence="1">
    <location>
        <begin position="161"/>
        <end position="172"/>
    </location>
</feature>
<dbReference type="Proteomes" id="UP000308197">
    <property type="component" value="Unassembled WGS sequence"/>
</dbReference>
<dbReference type="InParanoid" id="A0A5C3PQR6"/>
<feature type="compositionally biased region" description="Low complexity" evidence="1">
    <location>
        <begin position="20"/>
        <end position="31"/>
    </location>
</feature>
<feature type="region of interest" description="Disordered" evidence="1">
    <location>
        <begin position="212"/>
        <end position="262"/>
    </location>
</feature>
<reference evidence="2 3" key="1">
    <citation type="journal article" date="2019" name="Nat. Ecol. Evol.">
        <title>Megaphylogeny resolves global patterns of mushroom evolution.</title>
        <authorList>
            <person name="Varga T."/>
            <person name="Krizsan K."/>
            <person name="Foldi C."/>
            <person name="Dima B."/>
            <person name="Sanchez-Garcia M."/>
            <person name="Sanchez-Ramirez S."/>
            <person name="Szollosi G.J."/>
            <person name="Szarkandi J.G."/>
            <person name="Papp V."/>
            <person name="Albert L."/>
            <person name="Andreopoulos W."/>
            <person name="Angelini C."/>
            <person name="Antonin V."/>
            <person name="Barry K.W."/>
            <person name="Bougher N.L."/>
            <person name="Buchanan P."/>
            <person name="Buyck B."/>
            <person name="Bense V."/>
            <person name="Catcheside P."/>
            <person name="Chovatia M."/>
            <person name="Cooper J."/>
            <person name="Damon W."/>
            <person name="Desjardin D."/>
            <person name="Finy P."/>
            <person name="Geml J."/>
            <person name="Haridas S."/>
            <person name="Hughes K."/>
            <person name="Justo A."/>
            <person name="Karasinski D."/>
            <person name="Kautmanova I."/>
            <person name="Kiss B."/>
            <person name="Kocsube S."/>
            <person name="Kotiranta H."/>
            <person name="LaButti K.M."/>
            <person name="Lechner B.E."/>
            <person name="Liimatainen K."/>
            <person name="Lipzen A."/>
            <person name="Lukacs Z."/>
            <person name="Mihaltcheva S."/>
            <person name="Morgado L.N."/>
            <person name="Niskanen T."/>
            <person name="Noordeloos M.E."/>
            <person name="Ohm R.A."/>
            <person name="Ortiz-Santana B."/>
            <person name="Ovrebo C."/>
            <person name="Racz N."/>
            <person name="Riley R."/>
            <person name="Savchenko A."/>
            <person name="Shiryaev A."/>
            <person name="Soop K."/>
            <person name="Spirin V."/>
            <person name="Szebenyi C."/>
            <person name="Tomsovsky M."/>
            <person name="Tulloss R.E."/>
            <person name="Uehling J."/>
            <person name="Grigoriev I.V."/>
            <person name="Vagvolgyi C."/>
            <person name="Papp T."/>
            <person name="Martin F.M."/>
            <person name="Miettinen O."/>
            <person name="Hibbett D.S."/>
            <person name="Nagy L.G."/>
        </authorList>
    </citation>
    <scope>NUCLEOTIDE SEQUENCE [LARGE SCALE GENOMIC DNA]</scope>
    <source>
        <strain evidence="2 3">HHB13444</strain>
    </source>
</reference>
<keyword evidence="3" id="KW-1185">Reference proteome</keyword>
<proteinExistence type="predicted"/>